<protein>
    <submittedName>
        <fullName evidence="1">Uncharacterized protein</fullName>
    </submittedName>
</protein>
<sequence length="239" mass="28023">MENLEQQLQIINLGRLFVQELKLEPGVDTFSRWMAHYIAEKMTIVECSEGNIKKEAEKQCFDTILKLWQHRQSIPSGKRPLENFEPIFEALSKLNPEKEQPYFYLPHNNREKKEPSAADLDDKAEVEKWMGIVEAVDKIARIWIEYALSRAASKAKDEKTKAWIEAATKLPDSADVDIIDTLLDEIPLFDYEEDKDELSKRYDIERLKKRISELSKFNELNSILLTEYQNELDKLEEKD</sequence>
<keyword evidence="2" id="KW-1185">Reference proteome</keyword>
<dbReference type="Proteomes" id="UP000006694">
    <property type="component" value="Chromosome"/>
</dbReference>
<accession>A5FE15</accession>
<evidence type="ECO:0000313" key="2">
    <source>
        <dbReference type="Proteomes" id="UP000006694"/>
    </source>
</evidence>
<dbReference type="STRING" id="376686.Fjoh_3534"/>
<dbReference type="KEGG" id="fjo:Fjoh_3534"/>
<proteinExistence type="predicted"/>
<reference evidence="1 2" key="1">
    <citation type="journal article" date="2009" name="Appl. Environ. Microbiol.">
        <title>Novel features of the polysaccharide-digesting gliding bacterium Flavobacterium johnsoniae as revealed by genome sequence analysis.</title>
        <authorList>
            <person name="McBride M.J."/>
            <person name="Xie G."/>
            <person name="Martens E.C."/>
            <person name="Lapidus A."/>
            <person name="Henrissat B."/>
            <person name="Rhodes R.G."/>
            <person name="Goltsman E."/>
            <person name="Wang W."/>
            <person name="Xu J."/>
            <person name="Hunnicutt D.W."/>
            <person name="Staroscik A.M."/>
            <person name="Hoover T.R."/>
            <person name="Cheng Y.Q."/>
            <person name="Stein J.L."/>
        </authorList>
    </citation>
    <scope>NUCLEOTIDE SEQUENCE [LARGE SCALE GENOMIC DNA]</scope>
    <source>
        <strain evidence="2">ATCC 17061 / DSM 2064 / JCM 8514 / BCRC 14874 / CCUG 350202 / NBRC 14942 / NCIMB 11054 / UW101</strain>
    </source>
</reference>
<name>A5FE15_FLAJ1</name>
<organism evidence="1 2">
    <name type="scientific">Flavobacterium johnsoniae (strain ATCC 17061 / DSM 2064 / JCM 8514 / BCRC 14874 / CCUG 350202 / NBRC 14942 / NCIMB 11054 / UW101)</name>
    <name type="common">Cytophaga johnsonae</name>
    <dbReference type="NCBI Taxonomy" id="376686"/>
    <lineage>
        <taxon>Bacteria</taxon>
        <taxon>Pseudomonadati</taxon>
        <taxon>Bacteroidota</taxon>
        <taxon>Flavobacteriia</taxon>
        <taxon>Flavobacteriales</taxon>
        <taxon>Flavobacteriaceae</taxon>
        <taxon>Flavobacterium</taxon>
    </lineage>
</organism>
<dbReference type="AlphaFoldDB" id="A5FE15"/>
<dbReference type="OrthoDB" id="4166375at2"/>
<dbReference type="RefSeq" id="WP_012025515.1">
    <property type="nucleotide sequence ID" value="NC_009441.1"/>
</dbReference>
<dbReference type="GeneID" id="31766443"/>
<dbReference type="EMBL" id="CP000685">
    <property type="protein sequence ID" value="ABQ06548.1"/>
    <property type="molecule type" value="Genomic_DNA"/>
</dbReference>
<evidence type="ECO:0000313" key="1">
    <source>
        <dbReference type="EMBL" id="ABQ06548.1"/>
    </source>
</evidence>
<dbReference type="eggNOG" id="ENOG5032WHD">
    <property type="taxonomic scope" value="Bacteria"/>
</dbReference>
<gene>
    <name evidence="1" type="ordered locus">Fjoh_3534</name>
</gene>
<dbReference type="HOGENOM" id="CLU_111110_0_0_10"/>